<evidence type="ECO:0000256" key="1">
    <source>
        <dbReference type="SAM" id="MobiDB-lite"/>
    </source>
</evidence>
<protein>
    <submittedName>
        <fullName evidence="2">Uncharacterized protein</fullName>
    </submittedName>
</protein>
<reference evidence="2" key="1">
    <citation type="journal article" date="2015" name="Nature">
        <title>Complex archaea that bridge the gap between prokaryotes and eukaryotes.</title>
        <authorList>
            <person name="Spang A."/>
            <person name="Saw J.H."/>
            <person name="Jorgensen S.L."/>
            <person name="Zaremba-Niedzwiedzka K."/>
            <person name="Martijn J."/>
            <person name="Lind A.E."/>
            <person name="van Eijk R."/>
            <person name="Schleper C."/>
            <person name="Guy L."/>
            <person name="Ettema T.J."/>
        </authorList>
    </citation>
    <scope>NUCLEOTIDE SEQUENCE</scope>
</reference>
<organism evidence="2">
    <name type="scientific">marine sediment metagenome</name>
    <dbReference type="NCBI Taxonomy" id="412755"/>
    <lineage>
        <taxon>unclassified sequences</taxon>
        <taxon>metagenomes</taxon>
        <taxon>ecological metagenomes</taxon>
    </lineage>
</organism>
<dbReference type="AlphaFoldDB" id="A0A0F8ZGB4"/>
<dbReference type="EMBL" id="LAZR01051496">
    <property type="protein sequence ID" value="KKK85030.1"/>
    <property type="molecule type" value="Genomic_DNA"/>
</dbReference>
<accession>A0A0F8ZGB4</accession>
<feature type="region of interest" description="Disordered" evidence="1">
    <location>
        <begin position="40"/>
        <end position="71"/>
    </location>
</feature>
<comment type="caution">
    <text evidence="2">The sequence shown here is derived from an EMBL/GenBank/DDBJ whole genome shotgun (WGS) entry which is preliminary data.</text>
</comment>
<name>A0A0F8ZGB4_9ZZZZ</name>
<evidence type="ECO:0000313" key="2">
    <source>
        <dbReference type="EMBL" id="KKK85030.1"/>
    </source>
</evidence>
<gene>
    <name evidence="2" type="ORF">LCGC14_2777400</name>
</gene>
<proteinExistence type="predicted"/>
<sequence>MALHDPVEDALNARKARARRVEAGDAFGSEVTQRDLDTTRKFLGGGIGTSSQAGSRLIPSPQPPGRGPARALPSQVADIARRRAFGQQGSLQRNDPRAITPIIREDERLRGQVSGLRDRFFNLPGPVDFSRTPEGKSMLQRILQLRGLR</sequence>